<evidence type="ECO:0000313" key="1">
    <source>
        <dbReference type="EMBL" id="CAG8717219.1"/>
    </source>
</evidence>
<dbReference type="EMBL" id="CAJVPS010024747">
    <property type="protein sequence ID" value="CAG8717219.1"/>
    <property type="molecule type" value="Genomic_DNA"/>
</dbReference>
<keyword evidence="2" id="KW-1185">Reference proteome</keyword>
<proteinExistence type="predicted"/>
<accession>A0A9N9I2L3</accession>
<comment type="caution">
    <text evidence="1">The sequence shown here is derived from an EMBL/GenBank/DDBJ whole genome shotgun (WGS) entry which is preliminary data.</text>
</comment>
<dbReference type="AlphaFoldDB" id="A0A9N9I2L3"/>
<dbReference type="Proteomes" id="UP000789508">
    <property type="component" value="Unassembled WGS sequence"/>
</dbReference>
<organism evidence="1 2">
    <name type="scientific">Ambispora leptoticha</name>
    <dbReference type="NCBI Taxonomy" id="144679"/>
    <lineage>
        <taxon>Eukaryota</taxon>
        <taxon>Fungi</taxon>
        <taxon>Fungi incertae sedis</taxon>
        <taxon>Mucoromycota</taxon>
        <taxon>Glomeromycotina</taxon>
        <taxon>Glomeromycetes</taxon>
        <taxon>Archaeosporales</taxon>
        <taxon>Ambisporaceae</taxon>
        <taxon>Ambispora</taxon>
    </lineage>
</organism>
<evidence type="ECO:0000313" key="2">
    <source>
        <dbReference type="Proteomes" id="UP000789508"/>
    </source>
</evidence>
<sequence length="88" mass="10093">NRRQVEIGACSTVRTTASEFPKELKIDKKLRLDWDVCSGVTVNRVLAVFWQDNGLVTMLSTIHGLVGEHWEVERERRRPRETSTNAAK</sequence>
<protein>
    <submittedName>
        <fullName evidence="1">7115_t:CDS:1</fullName>
    </submittedName>
</protein>
<name>A0A9N9I2L3_9GLOM</name>
<gene>
    <name evidence="1" type="ORF">ALEPTO_LOCUS12123</name>
</gene>
<dbReference type="OrthoDB" id="2423798at2759"/>
<feature type="non-terminal residue" evidence="1">
    <location>
        <position position="1"/>
    </location>
</feature>
<feature type="non-terminal residue" evidence="1">
    <location>
        <position position="88"/>
    </location>
</feature>
<reference evidence="1" key="1">
    <citation type="submission" date="2021-06" db="EMBL/GenBank/DDBJ databases">
        <authorList>
            <person name="Kallberg Y."/>
            <person name="Tangrot J."/>
            <person name="Rosling A."/>
        </authorList>
    </citation>
    <scope>NUCLEOTIDE SEQUENCE</scope>
    <source>
        <strain evidence="1">FL130A</strain>
    </source>
</reference>